<name>A0A377D9S3_ECOLX</name>
<reference evidence="1 2" key="1">
    <citation type="submission" date="2018-06" db="EMBL/GenBank/DDBJ databases">
        <authorList>
            <consortium name="Pathogen Informatics"/>
            <person name="Doyle S."/>
        </authorList>
    </citation>
    <scope>NUCLEOTIDE SEQUENCE [LARGE SCALE GENOMIC DNA]</scope>
    <source>
        <strain evidence="1 2">NCTC9962</strain>
    </source>
</reference>
<gene>
    <name evidence="1" type="ORF">NCTC9962_06582</name>
</gene>
<accession>A0A377D9S3</accession>
<sequence>MVSLEKNDHLMLGAPAAIEICCPDTGGRTCTRLKGFNE</sequence>
<evidence type="ECO:0000313" key="1">
    <source>
        <dbReference type="EMBL" id="STM17339.1"/>
    </source>
</evidence>
<dbReference type="EMBL" id="UGED01000019">
    <property type="protein sequence ID" value="STM17339.1"/>
    <property type="molecule type" value="Genomic_DNA"/>
</dbReference>
<proteinExistence type="predicted"/>
<organism evidence="1 2">
    <name type="scientific">Escherichia coli</name>
    <dbReference type="NCBI Taxonomy" id="562"/>
    <lineage>
        <taxon>Bacteria</taxon>
        <taxon>Pseudomonadati</taxon>
        <taxon>Pseudomonadota</taxon>
        <taxon>Gammaproteobacteria</taxon>
        <taxon>Enterobacterales</taxon>
        <taxon>Enterobacteriaceae</taxon>
        <taxon>Escherichia</taxon>
    </lineage>
</organism>
<dbReference type="AlphaFoldDB" id="A0A377D9S3"/>
<protein>
    <submittedName>
        <fullName evidence="1">Uncharacterized protein</fullName>
    </submittedName>
</protein>
<dbReference type="Proteomes" id="UP000254052">
    <property type="component" value="Unassembled WGS sequence"/>
</dbReference>
<evidence type="ECO:0000313" key="2">
    <source>
        <dbReference type="Proteomes" id="UP000254052"/>
    </source>
</evidence>